<keyword evidence="7" id="KW-0539">Nucleus</keyword>
<comment type="subcellular location">
    <subcellularLocation>
        <location evidence="1">Nucleus</location>
    </subcellularLocation>
</comment>
<dbReference type="PANTHER" id="PTHR13808:SF1">
    <property type="entry name" value="HISTONE ACETYLTRANSFERASE"/>
    <property type="match status" value="1"/>
</dbReference>
<keyword evidence="3" id="KW-0808">Transferase</keyword>
<dbReference type="InterPro" id="IPR031162">
    <property type="entry name" value="CBP_P300_HAT"/>
</dbReference>
<evidence type="ECO:0000256" key="6">
    <source>
        <dbReference type="ARBA" id="ARBA00023163"/>
    </source>
</evidence>
<evidence type="ECO:0000313" key="10">
    <source>
        <dbReference type="EMBL" id="KAJ0218603.1"/>
    </source>
</evidence>
<protein>
    <recommendedName>
        <fullName evidence="2">histone acetyltransferase</fullName>
        <ecNumber evidence="2">2.3.1.48</ecNumber>
    </recommendedName>
</protein>
<evidence type="ECO:0000256" key="1">
    <source>
        <dbReference type="ARBA" id="ARBA00004123"/>
    </source>
</evidence>
<evidence type="ECO:0000256" key="7">
    <source>
        <dbReference type="ARBA" id="ARBA00023242"/>
    </source>
</evidence>
<evidence type="ECO:0000256" key="5">
    <source>
        <dbReference type="ARBA" id="ARBA00023015"/>
    </source>
</evidence>
<keyword evidence="4" id="KW-0156">Chromatin regulator</keyword>
<dbReference type="PANTHER" id="PTHR13808">
    <property type="entry name" value="CBP/P300-RELATED"/>
    <property type="match status" value="1"/>
</dbReference>
<feature type="domain" description="CBP/p300-type HAT" evidence="9">
    <location>
        <begin position="17"/>
        <end position="165"/>
    </location>
</feature>
<dbReference type="EMBL" id="NBSK02000003">
    <property type="protein sequence ID" value="KAJ0218603.1"/>
    <property type="molecule type" value="Genomic_DNA"/>
</dbReference>
<reference evidence="10 11" key="1">
    <citation type="journal article" date="2017" name="Nat. Commun.">
        <title>Genome assembly with in vitro proximity ligation data and whole-genome triplication in lettuce.</title>
        <authorList>
            <person name="Reyes-Chin-Wo S."/>
            <person name="Wang Z."/>
            <person name="Yang X."/>
            <person name="Kozik A."/>
            <person name="Arikit S."/>
            <person name="Song C."/>
            <person name="Xia L."/>
            <person name="Froenicke L."/>
            <person name="Lavelle D.O."/>
            <person name="Truco M.J."/>
            <person name="Xia R."/>
            <person name="Zhu S."/>
            <person name="Xu C."/>
            <person name="Xu H."/>
            <person name="Xu X."/>
            <person name="Cox K."/>
            <person name="Korf I."/>
            <person name="Meyers B.C."/>
            <person name="Michelmore R.W."/>
        </authorList>
    </citation>
    <scope>NUCLEOTIDE SEQUENCE [LARGE SCALE GENOMIC DNA]</scope>
    <source>
        <strain evidence="11">cv. Salinas</strain>
        <tissue evidence="10">Seedlings</tissue>
    </source>
</reference>
<proteinExistence type="predicted"/>
<dbReference type="PROSITE" id="PS51727">
    <property type="entry name" value="CBP_P300_HAT"/>
    <property type="match status" value="1"/>
</dbReference>
<accession>A0A9R1WA24</accession>
<evidence type="ECO:0000256" key="4">
    <source>
        <dbReference type="ARBA" id="ARBA00022853"/>
    </source>
</evidence>
<comment type="catalytic activity">
    <reaction evidence="8">
        <text>L-lysyl-[protein] + acetyl-CoA = N(6)-acetyl-L-lysyl-[protein] + CoA + H(+)</text>
        <dbReference type="Rhea" id="RHEA:45948"/>
        <dbReference type="Rhea" id="RHEA-COMP:9752"/>
        <dbReference type="Rhea" id="RHEA-COMP:10731"/>
        <dbReference type="ChEBI" id="CHEBI:15378"/>
        <dbReference type="ChEBI" id="CHEBI:29969"/>
        <dbReference type="ChEBI" id="CHEBI:57287"/>
        <dbReference type="ChEBI" id="CHEBI:57288"/>
        <dbReference type="ChEBI" id="CHEBI:61930"/>
        <dbReference type="EC" id="2.3.1.48"/>
    </reaction>
</comment>
<gene>
    <name evidence="10" type="ORF">LSAT_V11C300139990</name>
</gene>
<evidence type="ECO:0000259" key="9">
    <source>
        <dbReference type="PROSITE" id="PS51727"/>
    </source>
</evidence>
<dbReference type="GO" id="GO:0004402">
    <property type="term" value="F:histone acetyltransferase activity"/>
    <property type="evidence" value="ECO:0007669"/>
    <property type="project" value="InterPro"/>
</dbReference>
<name>A0A9R1WA24_LACSA</name>
<organism evidence="10 11">
    <name type="scientific">Lactuca sativa</name>
    <name type="common">Garden lettuce</name>
    <dbReference type="NCBI Taxonomy" id="4236"/>
    <lineage>
        <taxon>Eukaryota</taxon>
        <taxon>Viridiplantae</taxon>
        <taxon>Streptophyta</taxon>
        <taxon>Embryophyta</taxon>
        <taxon>Tracheophyta</taxon>
        <taxon>Spermatophyta</taxon>
        <taxon>Magnoliopsida</taxon>
        <taxon>eudicotyledons</taxon>
        <taxon>Gunneridae</taxon>
        <taxon>Pentapetalae</taxon>
        <taxon>asterids</taxon>
        <taxon>campanulids</taxon>
        <taxon>Asterales</taxon>
        <taxon>Asteraceae</taxon>
        <taxon>Cichorioideae</taxon>
        <taxon>Cichorieae</taxon>
        <taxon>Lactucinae</taxon>
        <taxon>Lactuca</taxon>
    </lineage>
</organism>
<dbReference type="Proteomes" id="UP000235145">
    <property type="component" value="Unassembled WGS sequence"/>
</dbReference>
<comment type="caution">
    <text evidence="10">The sequence shown here is derived from an EMBL/GenBank/DDBJ whole genome shotgun (WGS) entry which is preliminary data.</text>
</comment>
<dbReference type="EC" id="2.3.1.48" evidence="2"/>
<evidence type="ECO:0000313" key="11">
    <source>
        <dbReference type="Proteomes" id="UP000235145"/>
    </source>
</evidence>
<sequence length="165" mass="19062">MKEVERGERMPLPQSVVLGAKDLPRTILSDHIESRLFGKVKQERLERTRFYGKTYDEVPGAEALVVRVVSSVDKKLEVKQQFLDIFQEENYSVEFGYKSKHLSLHFFLYNILYSKKSTQLYALALSCGFVKYFRPEIKAVTGEALRTFVYHEILVSNFSVALDLA</sequence>
<dbReference type="InterPro" id="IPR013178">
    <property type="entry name" value="Histone_AcTrfase_Rtt109/CBP"/>
</dbReference>
<dbReference type="GO" id="GO:0005634">
    <property type="term" value="C:nucleus"/>
    <property type="evidence" value="ECO:0007669"/>
    <property type="project" value="UniProtKB-SubCell"/>
</dbReference>
<keyword evidence="11" id="KW-1185">Reference proteome</keyword>
<evidence type="ECO:0000256" key="2">
    <source>
        <dbReference type="ARBA" id="ARBA00013184"/>
    </source>
</evidence>
<dbReference type="AlphaFoldDB" id="A0A9R1WA24"/>
<keyword evidence="5" id="KW-0805">Transcription regulation</keyword>
<evidence type="ECO:0000256" key="8">
    <source>
        <dbReference type="ARBA" id="ARBA00048017"/>
    </source>
</evidence>
<keyword evidence="6" id="KW-0804">Transcription</keyword>
<dbReference type="GO" id="GO:0006355">
    <property type="term" value="P:regulation of DNA-templated transcription"/>
    <property type="evidence" value="ECO:0007669"/>
    <property type="project" value="InterPro"/>
</dbReference>
<evidence type="ECO:0000256" key="3">
    <source>
        <dbReference type="ARBA" id="ARBA00022679"/>
    </source>
</evidence>